<dbReference type="PIRSF" id="PIRSF001500">
    <property type="entry name" value="Chor_mut_pdt_Ppr"/>
    <property type="match status" value="1"/>
</dbReference>
<sequence>MVEKKWETRVGYLGPEASFTNIAAKNFFKDGWLLPYATIPECIEAVSLGELEYAVVPLENTLEGTVTLTIDYLFHEADLSVNAEILSPIEQHLMVHPANAEDWEEIKDVYSHPHALAQCYKYLFYRGIRQHQYASTAAAAKFVSENKELQIASIGNRLSAKKYGLVVVQENIHDFHKNHTRFLVLSKDKKILDHEGSSKTPKTTFMLTLPVDDRSGALHQVLSVFAWRRLNLTKIESRPLKTGLGNYFFVLDVMEDESHPMMNGAVEELQALGCKVKSLGTYYTHQTPSSPN</sequence>
<dbReference type="EMBL" id="JBHSEC010000005">
    <property type="protein sequence ID" value="MFC4409910.1"/>
    <property type="molecule type" value="Genomic_DNA"/>
</dbReference>
<dbReference type="CDD" id="cd04905">
    <property type="entry name" value="ACT_CM-PDT"/>
    <property type="match status" value="1"/>
</dbReference>
<dbReference type="PROSITE" id="PS00858">
    <property type="entry name" value="PREPHENATE_DEHYDR_2"/>
    <property type="match status" value="1"/>
</dbReference>
<evidence type="ECO:0000256" key="6">
    <source>
        <dbReference type="ARBA" id="ARBA00023222"/>
    </source>
</evidence>
<evidence type="ECO:0000256" key="5">
    <source>
        <dbReference type="ARBA" id="ARBA00023141"/>
    </source>
</evidence>
<dbReference type="Gene3D" id="3.40.190.10">
    <property type="entry name" value="Periplasmic binding protein-like II"/>
    <property type="match status" value="2"/>
</dbReference>
<dbReference type="CDD" id="cd13633">
    <property type="entry name" value="PBP2_Sa-PDT_like"/>
    <property type="match status" value="1"/>
</dbReference>
<comment type="catalytic activity">
    <reaction evidence="8 9">
        <text>prephenate + H(+) = 3-phenylpyruvate + CO2 + H2O</text>
        <dbReference type="Rhea" id="RHEA:21648"/>
        <dbReference type="ChEBI" id="CHEBI:15377"/>
        <dbReference type="ChEBI" id="CHEBI:15378"/>
        <dbReference type="ChEBI" id="CHEBI:16526"/>
        <dbReference type="ChEBI" id="CHEBI:18005"/>
        <dbReference type="ChEBI" id="CHEBI:29934"/>
        <dbReference type="EC" id="4.2.1.51"/>
    </reaction>
</comment>
<dbReference type="InterPro" id="IPR045865">
    <property type="entry name" value="ACT-like_dom_sf"/>
</dbReference>
<dbReference type="PROSITE" id="PS51671">
    <property type="entry name" value="ACT"/>
    <property type="match status" value="1"/>
</dbReference>
<keyword evidence="5 9" id="KW-0057">Aromatic amino acid biosynthesis</keyword>
<evidence type="ECO:0000259" key="11">
    <source>
        <dbReference type="PROSITE" id="PS51671"/>
    </source>
</evidence>
<gene>
    <name evidence="9 12" type="primary">pheA</name>
    <name evidence="12" type="ORF">ACFOZY_05595</name>
</gene>
<dbReference type="InterPro" id="IPR008242">
    <property type="entry name" value="Chor_mutase/pphenate_deHydtase"/>
</dbReference>
<dbReference type="PANTHER" id="PTHR21022:SF19">
    <property type="entry name" value="PREPHENATE DEHYDRATASE-RELATED"/>
    <property type="match status" value="1"/>
</dbReference>
<evidence type="ECO:0000256" key="2">
    <source>
        <dbReference type="ARBA" id="ARBA00013147"/>
    </source>
</evidence>
<dbReference type="GO" id="GO:0004664">
    <property type="term" value="F:prephenate dehydratase activity"/>
    <property type="evidence" value="ECO:0007669"/>
    <property type="project" value="UniProtKB-EC"/>
</dbReference>
<dbReference type="EC" id="4.2.1.51" evidence="2 9"/>
<dbReference type="Pfam" id="PF00800">
    <property type="entry name" value="PDT"/>
    <property type="match status" value="1"/>
</dbReference>
<dbReference type="RefSeq" id="WP_378153164.1">
    <property type="nucleotide sequence ID" value="NZ_JBHSEC010000005.1"/>
</dbReference>
<keyword evidence="7 9" id="KW-0456">Lyase</keyword>
<dbReference type="PANTHER" id="PTHR21022">
    <property type="entry name" value="PREPHENATE DEHYDRATASE P PROTEIN"/>
    <property type="match status" value="1"/>
</dbReference>
<evidence type="ECO:0000313" key="13">
    <source>
        <dbReference type="Proteomes" id="UP001595817"/>
    </source>
</evidence>
<keyword evidence="6 9" id="KW-0584">Phenylalanine biosynthesis</keyword>
<evidence type="ECO:0000259" key="10">
    <source>
        <dbReference type="PROSITE" id="PS51171"/>
    </source>
</evidence>
<comment type="pathway">
    <text evidence="1 9">Amino-acid biosynthesis; L-phenylalanine biosynthesis; phenylpyruvate from prephenate: step 1/1.</text>
</comment>
<protein>
    <recommendedName>
        <fullName evidence="3 9">Prephenate dehydratase</fullName>
        <shortName evidence="9">PDT</shortName>
        <ecNumber evidence="2 9">4.2.1.51</ecNumber>
    </recommendedName>
</protein>
<evidence type="ECO:0000256" key="9">
    <source>
        <dbReference type="RuleBase" id="RU361254"/>
    </source>
</evidence>
<dbReference type="InterPro" id="IPR001086">
    <property type="entry name" value="Preph_deHydtase"/>
</dbReference>
<evidence type="ECO:0000256" key="1">
    <source>
        <dbReference type="ARBA" id="ARBA00004741"/>
    </source>
</evidence>
<evidence type="ECO:0000256" key="4">
    <source>
        <dbReference type="ARBA" id="ARBA00022605"/>
    </source>
</evidence>
<feature type="domain" description="Prephenate dehydratase" evidence="10">
    <location>
        <begin position="9"/>
        <end position="187"/>
    </location>
</feature>
<dbReference type="PROSITE" id="PS51171">
    <property type="entry name" value="PREPHENATE_DEHYDR_3"/>
    <property type="match status" value="1"/>
</dbReference>
<evidence type="ECO:0000313" key="12">
    <source>
        <dbReference type="EMBL" id="MFC4409910.1"/>
    </source>
</evidence>
<evidence type="ECO:0000256" key="3">
    <source>
        <dbReference type="ARBA" id="ARBA00021872"/>
    </source>
</evidence>
<feature type="domain" description="ACT" evidence="11">
    <location>
        <begin position="206"/>
        <end position="284"/>
    </location>
</feature>
<dbReference type="SUPFAM" id="SSF53850">
    <property type="entry name" value="Periplasmic binding protein-like II"/>
    <property type="match status" value="1"/>
</dbReference>
<dbReference type="NCBIfam" id="NF008865">
    <property type="entry name" value="PRK11898.1"/>
    <property type="match status" value="1"/>
</dbReference>
<evidence type="ECO:0000256" key="8">
    <source>
        <dbReference type="ARBA" id="ARBA00047848"/>
    </source>
</evidence>
<proteinExistence type="predicted"/>
<accession>A0ABV8X751</accession>
<dbReference type="Gene3D" id="3.30.70.260">
    <property type="match status" value="1"/>
</dbReference>
<dbReference type="Proteomes" id="UP001595817">
    <property type="component" value="Unassembled WGS sequence"/>
</dbReference>
<dbReference type="SUPFAM" id="SSF55021">
    <property type="entry name" value="ACT-like"/>
    <property type="match status" value="1"/>
</dbReference>
<evidence type="ECO:0000256" key="7">
    <source>
        <dbReference type="ARBA" id="ARBA00023239"/>
    </source>
</evidence>
<dbReference type="InterPro" id="IPR002912">
    <property type="entry name" value="ACT_dom"/>
</dbReference>
<name>A0ABV8X751_9LACT</name>
<reference evidence="13" key="1">
    <citation type="journal article" date="2019" name="Int. J. Syst. Evol. Microbiol.">
        <title>The Global Catalogue of Microorganisms (GCM) 10K type strain sequencing project: providing services to taxonomists for standard genome sequencing and annotation.</title>
        <authorList>
            <consortium name="The Broad Institute Genomics Platform"/>
            <consortium name="The Broad Institute Genome Sequencing Center for Infectious Disease"/>
            <person name="Wu L."/>
            <person name="Ma J."/>
        </authorList>
    </citation>
    <scope>NUCLEOTIDE SEQUENCE [LARGE SCALE GENOMIC DNA]</scope>
    <source>
        <strain evidence="13">CCUG 59778</strain>
    </source>
</reference>
<organism evidence="12 13">
    <name type="scientific">Chungangia koreensis</name>
    <dbReference type="NCBI Taxonomy" id="752657"/>
    <lineage>
        <taxon>Bacteria</taxon>
        <taxon>Bacillati</taxon>
        <taxon>Bacillota</taxon>
        <taxon>Bacilli</taxon>
        <taxon>Lactobacillales</taxon>
        <taxon>Chungangia</taxon>
    </lineage>
</organism>
<dbReference type="PROSITE" id="PS00857">
    <property type="entry name" value="PREPHENATE_DEHYDR_1"/>
    <property type="match status" value="1"/>
</dbReference>
<dbReference type="InterPro" id="IPR018528">
    <property type="entry name" value="Preph_deHydtase_CS"/>
</dbReference>
<comment type="caution">
    <text evidence="12">The sequence shown here is derived from an EMBL/GenBank/DDBJ whole genome shotgun (WGS) entry which is preliminary data.</text>
</comment>
<keyword evidence="13" id="KW-1185">Reference proteome</keyword>
<keyword evidence="4 9" id="KW-0028">Amino-acid biosynthesis</keyword>